<organism evidence="7">
    <name type="scientific">Caldiarchaeum subterraneum</name>
    <dbReference type="NCBI Taxonomy" id="311458"/>
    <lineage>
        <taxon>Archaea</taxon>
        <taxon>Nitrososphaerota</taxon>
        <taxon>Candidatus Caldarchaeales</taxon>
        <taxon>Candidatus Caldarchaeaceae</taxon>
        <taxon>Candidatus Caldarchaeum</taxon>
    </lineage>
</organism>
<dbReference type="EMBL" id="DRWN01000009">
    <property type="protein sequence ID" value="HHK67627.1"/>
    <property type="molecule type" value="Genomic_DNA"/>
</dbReference>
<evidence type="ECO:0000256" key="6">
    <source>
        <dbReference type="SAM" id="MobiDB-lite"/>
    </source>
</evidence>
<evidence type="ECO:0000256" key="4">
    <source>
        <dbReference type="ARBA" id="ARBA00035219"/>
    </source>
</evidence>
<evidence type="ECO:0000256" key="3">
    <source>
        <dbReference type="ARBA" id="ARBA00023274"/>
    </source>
</evidence>
<dbReference type="PROSITE" id="PS01171">
    <property type="entry name" value="RIBOSOMAL_L21E"/>
    <property type="match status" value="1"/>
</dbReference>
<feature type="compositionally biased region" description="Basic residues" evidence="6">
    <location>
        <begin position="1"/>
        <end position="20"/>
    </location>
</feature>
<name>A0A7C5Q5Q1_CALS0</name>
<evidence type="ECO:0000256" key="1">
    <source>
        <dbReference type="ARBA" id="ARBA00008427"/>
    </source>
</evidence>
<accession>A0A7C5Q5Q1</accession>
<dbReference type="SUPFAM" id="SSF50104">
    <property type="entry name" value="Translation proteins SH3-like domain"/>
    <property type="match status" value="1"/>
</dbReference>
<comment type="caution">
    <text evidence="7">The sequence shown here is derived from an EMBL/GenBank/DDBJ whole genome shotgun (WGS) entry which is preliminary data.</text>
</comment>
<dbReference type="InterPro" id="IPR022856">
    <property type="entry name" value="Ribosomal_eL21_arc"/>
</dbReference>
<dbReference type="InterPro" id="IPR001147">
    <property type="entry name" value="Ribosomal_eL21"/>
</dbReference>
<dbReference type="AlphaFoldDB" id="A0A7C5Q5Q1"/>
<protein>
    <recommendedName>
        <fullName evidence="4 5">Large ribosomal subunit protein eL21</fullName>
    </recommendedName>
</protein>
<dbReference type="GO" id="GO:0006412">
    <property type="term" value="P:translation"/>
    <property type="evidence" value="ECO:0007669"/>
    <property type="project" value="UniProtKB-UniRule"/>
</dbReference>
<gene>
    <name evidence="5" type="primary">rpl21e</name>
    <name evidence="7" type="ORF">ENM11_00525</name>
</gene>
<sequence>MATSKGFRRKSRGKLLKPRGSRSGPAPDVYLRDYKPGDRVLIAIEPSVHKGSPHRRYHGRVGEVVEKRGRGYVVQVRLGSKVRKLCLLPDHIRGVGS</sequence>
<dbReference type="Gene3D" id="2.30.30.70">
    <property type="entry name" value="Ribosomal protein L21"/>
    <property type="match status" value="1"/>
</dbReference>
<dbReference type="NCBIfam" id="NF003303">
    <property type="entry name" value="PRK04306.1"/>
    <property type="match status" value="1"/>
</dbReference>
<keyword evidence="2 5" id="KW-0689">Ribosomal protein</keyword>
<dbReference type="GO" id="GO:0003735">
    <property type="term" value="F:structural constituent of ribosome"/>
    <property type="evidence" value="ECO:0007669"/>
    <property type="project" value="InterPro"/>
</dbReference>
<evidence type="ECO:0000313" key="7">
    <source>
        <dbReference type="EMBL" id="HHK67627.1"/>
    </source>
</evidence>
<dbReference type="Pfam" id="PF01157">
    <property type="entry name" value="Ribosomal_L21e"/>
    <property type="match status" value="1"/>
</dbReference>
<dbReference type="GO" id="GO:0005840">
    <property type="term" value="C:ribosome"/>
    <property type="evidence" value="ECO:0007669"/>
    <property type="project" value="UniProtKB-KW"/>
</dbReference>
<keyword evidence="3 5" id="KW-0687">Ribonucleoprotein</keyword>
<dbReference type="InterPro" id="IPR018259">
    <property type="entry name" value="Ribosomal_eL21_CS"/>
</dbReference>
<evidence type="ECO:0000256" key="5">
    <source>
        <dbReference type="HAMAP-Rule" id="MF_00369"/>
    </source>
</evidence>
<proteinExistence type="inferred from homology"/>
<comment type="similarity">
    <text evidence="1 5">Belongs to the eukaryotic ribosomal protein eL21 family.</text>
</comment>
<dbReference type="InterPro" id="IPR008991">
    <property type="entry name" value="Translation_prot_SH3-like_sf"/>
</dbReference>
<dbReference type="HAMAP" id="MF_00369">
    <property type="entry name" value="Ribosomal_eL21"/>
    <property type="match status" value="1"/>
</dbReference>
<feature type="region of interest" description="Disordered" evidence="6">
    <location>
        <begin position="1"/>
        <end position="30"/>
    </location>
</feature>
<dbReference type="GO" id="GO:1990904">
    <property type="term" value="C:ribonucleoprotein complex"/>
    <property type="evidence" value="ECO:0007669"/>
    <property type="project" value="UniProtKB-KW"/>
</dbReference>
<evidence type="ECO:0000256" key="2">
    <source>
        <dbReference type="ARBA" id="ARBA00022980"/>
    </source>
</evidence>
<dbReference type="PANTHER" id="PTHR20981">
    <property type="entry name" value="60S RIBOSOMAL PROTEIN L21"/>
    <property type="match status" value="1"/>
</dbReference>
<dbReference type="InterPro" id="IPR036948">
    <property type="entry name" value="Ribosomal_eL21_sf"/>
</dbReference>
<reference evidence="7" key="1">
    <citation type="journal article" date="2020" name="mSystems">
        <title>Genome- and Community-Level Interaction Insights into Carbon Utilization and Element Cycling Functions of Hydrothermarchaeota in Hydrothermal Sediment.</title>
        <authorList>
            <person name="Zhou Z."/>
            <person name="Liu Y."/>
            <person name="Xu W."/>
            <person name="Pan J."/>
            <person name="Luo Z.H."/>
            <person name="Li M."/>
        </authorList>
    </citation>
    <scope>NUCLEOTIDE SEQUENCE [LARGE SCALE GENOMIC DNA]</scope>
    <source>
        <strain evidence="7">SpSt-1056</strain>
    </source>
</reference>